<dbReference type="SUPFAM" id="SSF48371">
    <property type="entry name" value="ARM repeat"/>
    <property type="match status" value="1"/>
</dbReference>
<protein>
    <submittedName>
        <fullName evidence="1">Uncharacterized protein</fullName>
    </submittedName>
</protein>
<gene>
    <name evidence="1" type="ORF">MtrunA17_Chr3g0079171</name>
</gene>
<accession>A0A396IKL3</accession>
<dbReference type="AlphaFoldDB" id="A0A396IKL3"/>
<sequence length="301" mass="33863">MKYPFFFCQQEHKRLICDTNVINNIMNALKRNLLVEPTTDVTKAVCIMMDAVGHLADIPESFQINGVVQLFHKSFENSVNIKEKVSALRVLEKLSSHDANSKEIIAIAPNIFLPLVDMLVCKDEEIHRSVFRLIVNLLVFSPDLVNCEGFPTIQIFQLAINLIGNVKTSEDTVTLGLSVIFQIIKKTGEYKSVAQLGLIPLLMQTLKSGNEEIRLYTLGLLWMLGKDFLNQVAIVKGGALMEFINLYGAEDELMRRRIHALLFCLAKNEVIISYFVTEGCVEKLLELQGGVYGDFVSISYT</sequence>
<dbReference type="Gene3D" id="1.25.10.10">
    <property type="entry name" value="Leucine-rich Repeat Variant"/>
    <property type="match status" value="2"/>
</dbReference>
<dbReference type="InterPro" id="IPR011989">
    <property type="entry name" value="ARM-like"/>
</dbReference>
<dbReference type="PANTHER" id="PTHR46710">
    <property type="entry name" value="ARM REPEAT PROTEIN INTERACTING WITH ABF2"/>
    <property type="match status" value="1"/>
</dbReference>
<dbReference type="PANTHER" id="PTHR46710:SF11">
    <property type="entry name" value="ARMADILLO BTB ARABIDOPSIS PROTEIN 1"/>
    <property type="match status" value="1"/>
</dbReference>
<proteinExistence type="predicted"/>
<dbReference type="InterPro" id="IPR016024">
    <property type="entry name" value="ARM-type_fold"/>
</dbReference>
<name>A0A396IKL3_MEDTR</name>
<dbReference type="Proteomes" id="UP000265566">
    <property type="component" value="Chromosome 3"/>
</dbReference>
<dbReference type="EMBL" id="PSQE01000003">
    <property type="protein sequence ID" value="RHN65371.1"/>
    <property type="molecule type" value="Genomic_DNA"/>
</dbReference>
<organism evidence="1">
    <name type="scientific">Medicago truncatula</name>
    <name type="common">Barrel medic</name>
    <name type="synonym">Medicago tribuloides</name>
    <dbReference type="NCBI Taxonomy" id="3880"/>
    <lineage>
        <taxon>Eukaryota</taxon>
        <taxon>Viridiplantae</taxon>
        <taxon>Streptophyta</taxon>
        <taxon>Embryophyta</taxon>
        <taxon>Tracheophyta</taxon>
        <taxon>Spermatophyta</taxon>
        <taxon>Magnoliopsida</taxon>
        <taxon>eudicotyledons</taxon>
        <taxon>Gunneridae</taxon>
        <taxon>Pentapetalae</taxon>
        <taxon>rosids</taxon>
        <taxon>fabids</taxon>
        <taxon>Fabales</taxon>
        <taxon>Fabaceae</taxon>
        <taxon>Papilionoideae</taxon>
        <taxon>50 kb inversion clade</taxon>
        <taxon>NPAAA clade</taxon>
        <taxon>Hologalegina</taxon>
        <taxon>IRL clade</taxon>
        <taxon>Trifolieae</taxon>
        <taxon>Medicago</taxon>
    </lineage>
</organism>
<evidence type="ECO:0000313" key="1">
    <source>
        <dbReference type="EMBL" id="RHN65371.1"/>
    </source>
</evidence>
<dbReference type="InterPro" id="IPR044282">
    <property type="entry name" value="ABAP1/ARIA"/>
</dbReference>
<dbReference type="Gramene" id="rna13201">
    <property type="protein sequence ID" value="RHN65371.1"/>
    <property type="gene ID" value="gene13201"/>
</dbReference>
<reference evidence="1" key="1">
    <citation type="journal article" date="2018" name="Nat. Plants">
        <title>Whole-genome landscape of Medicago truncatula symbiotic genes.</title>
        <authorList>
            <person name="Pecrix Y."/>
            <person name="Gamas P."/>
            <person name="Carrere S."/>
        </authorList>
    </citation>
    <scope>NUCLEOTIDE SEQUENCE</scope>
    <source>
        <tissue evidence="1">Leaves</tissue>
    </source>
</reference>
<comment type="caution">
    <text evidence="1">The sequence shown here is derived from an EMBL/GenBank/DDBJ whole genome shotgun (WGS) entry which is preliminary data.</text>
</comment>